<dbReference type="EMBL" id="JACHKT010000015">
    <property type="protein sequence ID" value="MBB6003698.1"/>
    <property type="molecule type" value="Genomic_DNA"/>
</dbReference>
<evidence type="ECO:0000313" key="2">
    <source>
        <dbReference type="EMBL" id="MBB6003698.1"/>
    </source>
</evidence>
<sequence>MYQDRKEEGRSKRELSTAGELNRPQLKVNLCHVNPKN</sequence>
<name>A0A841ESQ1_9BACT</name>
<reference evidence="2 3" key="1">
    <citation type="submission" date="2020-08" db="EMBL/GenBank/DDBJ databases">
        <title>Functional genomics of gut bacteria from endangered species of beetles.</title>
        <authorList>
            <person name="Carlos-Shanley C."/>
        </authorList>
    </citation>
    <scope>NUCLEOTIDE SEQUENCE [LARGE SCALE GENOMIC DNA]</scope>
    <source>
        <strain evidence="2 3">S00070</strain>
    </source>
</reference>
<keyword evidence="3" id="KW-1185">Reference proteome</keyword>
<organism evidence="2 3">
    <name type="scientific">Arcicella rosea</name>
    <dbReference type="NCBI Taxonomy" id="502909"/>
    <lineage>
        <taxon>Bacteria</taxon>
        <taxon>Pseudomonadati</taxon>
        <taxon>Bacteroidota</taxon>
        <taxon>Cytophagia</taxon>
        <taxon>Cytophagales</taxon>
        <taxon>Flectobacillaceae</taxon>
        <taxon>Arcicella</taxon>
    </lineage>
</organism>
<proteinExistence type="predicted"/>
<feature type="compositionally biased region" description="Basic and acidic residues" evidence="1">
    <location>
        <begin position="1"/>
        <end position="15"/>
    </location>
</feature>
<evidence type="ECO:0000313" key="3">
    <source>
        <dbReference type="Proteomes" id="UP000524404"/>
    </source>
</evidence>
<feature type="region of interest" description="Disordered" evidence="1">
    <location>
        <begin position="1"/>
        <end position="37"/>
    </location>
</feature>
<gene>
    <name evidence="2" type="ORF">HNP25_002356</name>
</gene>
<comment type="caution">
    <text evidence="2">The sequence shown here is derived from an EMBL/GenBank/DDBJ whole genome shotgun (WGS) entry which is preliminary data.</text>
</comment>
<evidence type="ECO:0000256" key="1">
    <source>
        <dbReference type="SAM" id="MobiDB-lite"/>
    </source>
</evidence>
<dbReference type="Proteomes" id="UP000524404">
    <property type="component" value="Unassembled WGS sequence"/>
</dbReference>
<protein>
    <submittedName>
        <fullName evidence="2">Uncharacterized protein</fullName>
    </submittedName>
</protein>
<dbReference type="AlphaFoldDB" id="A0A841ESQ1"/>
<accession>A0A841ESQ1</accession>